<name>A0A699XAG7_TANCI</name>
<dbReference type="AlphaFoldDB" id="A0A699XAG7"/>
<feature type="non-terminal residue" evidence="1">
    <location>
        <position position="48"/>
    </location>
</feature>
<sequence length="48" mass="4903">IRGWLGRRGAVATRPGWARPAPPAVAAAVHRGCGPGAHAPARVVARRA</sequence>
<dbReference type="EMBL" id="BKCJ011831558">
    <property type="protein sequence ID" value="GFD56619.1"/>
    <property type="molecule type" value="Genomic_DNA"/>
</dbReference>
<evidence type="ECO:0000313" key="1">
    <source>
        <dbReference type="EMBL" id="GFD56619.1"/>
    </source>
</evidence>
<protein>
    <submittedName>
        <fullName evidence="1">Uncharacterized protein</fullName>
    </submittedName>
</protein>
<comment type="caution">
    <text evidence="1">The sequence shown here is derived from an EMBL/GenBank/DDBJ whole genome shotgun (WGS) entry which is preliminary data.</text>
</comment>
<reference evidence="1" key="1">
    <citation type="journal article" date="2019" name="Sci. Rep.">
        <title>Draft genome of Tanacetum cinerariifolium, the natural source of mosquito coil.</title>
        <authorList>
            <person name="Yamashiro T."/>
            <person name="Shiraishi A."/>
            <person name="Satake H."/>
            <person name="Nakayama K."/>
        </authorList>
    </citation>
    <scope>NUCLEOTIDE SEQUENCE</scope>
</reference>
<gene>
    <name evidence="1" type="ORF">Tci_928588</name>
</gene>
<accession>A0A699XAG7</accession>
<proteinExistence type="predicted"/>
<organism evidence="1">
    <name type="scientific">Tanacetum cinerariifolium</name>
    <name type="common">Dalmatian daisy</name>
    <name type="synonym">Chrysanthemum cinerariifolium</name>
    <dbReference type="NCBI Taxonomy" id="118510"/>
    <lineage>
        <taxon>Eukaryota</taxon>
        <taxon>Viridiplantae</taxon>
        <taxon>Streptophyta</taxon>
        <taxon>Embryophyta</taxon>
        <taxon>Tracheophyta</taxon>
        <taxon>Spermatophyta</taxon>
        <taxon>Magnoliopsida</taxon>
        <taxon>eudicotyledons</taxon>
        <taxon>Gunneridae</taxon>
        <taxon>Pentapetalae</taxon>
        <taxon>asterids</taxon>
        <taxon>campanulids</taxon>
        <taxon>Asterales</taxon>
        <taxon>Asteraceae</taxon>
        <taxon>Asteroideae</taxon>
        <taxon>Anthemideae</taxon>
        <taxon>Anthemidinae</taxon>
        <taxon>Tanacetum</taxon>
    </lineage>
</organism>
<feature type="non-terminal residue" evidence="1">
    <location>
        <position position="1"/>
    </location>
</feature>